<keyword evidence="3" id="KW-0408">Iron</keyword>
<dbReference type="InterPro" id="IPR010327">
    <property type="entry name" value="FldB/FldC_alpha/beta"/>
</dbReference>
<dbReference type="PANTHER" id="PTHR30548">
    <property type="entry name" value="2-HYDROXYGLUTARYL-COA DEHYDRATASE, D-COMPONENT-RELATED"/>
    <property type="match status" value="1"/>
</dbReference>
<keyword evidence="3" id="KW-0479">Metal-binding</keyword>
<dbReference type="AlphaFoldDB" id="A0A426DJR9"/>
<reference evidence="4" key="1">
    <citation type="submission" date="2018-10" db="EMBL/GenBank/DDBJ databases">
        <title>Schaedlerella arabinophila gen. nov. sp. nov., isolated from the mouse intestinal tract and comparative analysis with the genome of the closely related altered Schaedler flora strain ASF502.</title>
        <authorList>
            <person name="Miyake S."/>
            <person name="Soh M."/>
            <person name="Seedorf H."/>
        </authorList>
    </citation>
    <scope>NUCLEOTIDE SEQUENCE [LARGE SCALE GENOMIC DNA]</scope>
    <source>
        <strain evidence="4">DSM 106076</strain>
    </source>
</reference>
<dbReference type="Gene3D" id="3.40.50.11900">
    <property type="match status" value="1"/>
</dbReference>
<proteinExistence type="inferred from homology"/>
<dbReference type="RefSeq" id="WP_125128301.1">
    <property type="nucleotide sequence ID" value="NZ_RHJS01000002.1"/>
</dbReference>
<keyword evidence="3" id="KW-0411">Iron-sulfur</keyword>
<evidence type="ECO:0000256" key="3">
    <source>
        <dbReference type="ARBA" id="ARBA00023014"/>
    </source>
</evidence>
<name>A0A426DJR9_9FIRM</name>
<dbReference type="Pfam" id="PF06050">
    <property type="entry name" value="HGD-D"/>
    <property type="match status" value="1"/>
</dbReference>
<dbReference type="EMBL" id="RHJS01000002">
    <property type="protein sequence ID" value="RRK32891.1"/>
    <property type="molecule type" value="Genomic_DNA"/>
</dbReference>
<protein>
    <submittedName>
        <fullName evidence="4">2-hydroxyacyl-CoA dehydratase</fullName>
    </submittedName>
</protein>
<sequence>MSKCVELNKKLLELAEFHGEELDAFLPRWMEATEIIGLSDENVEFAINEFIPTNWDIKFKGLRMMIGAFLREIVDLVVGARENKKEGKPVVYGIIPCVPLSYYTMKSASPDMYVGFPDFLLVNTINSFFHNAAPYINYAEEIGFTYGCRHCPLNKMRVSAFAKKILVAPNVIWSWGMNCDEGPKTDEFIQCLVGEEWTAVVSRIAHDTNIDETDYEDQERIKYLSGVFKDGIRQIQELTGIEINETALKDAQAKNLKYSFKYGQLVSLVCKADPVPIGGNALTQFAMPMVTAFNNGYTYMEPAIDVLLQEIRAEIKAGSGVTPKGAPKLGSYFVPFCIPWVDRLFRENGVATTFSETMTPSKSQMSPHKYATDIYSSFAEEWLRFPMGQNMGCEVESMVEKVNANQPDGMLMGFFDFDRWLGAHQKMCADLVEKKTGVPHFYMESDFWDDRDYSEEALRTRIESISQLLYMKKEMN</sequence>
<comment type="caution">
    <text evidence="4">The sequence shown here is derived from an EMBL/GenBank/DDBJ whole genome shotgun (WGS) entry which is preliminary data.</text>
</comment>
<evidence type="ECO:0000256" key="1">
    <source>
        <dbReference type="ARBA" id="ARBA00001966"/>
    </source>
</evidence>
<comment type="cofactor">
    <cofactor evidence="1">
        <name>[4Fe-4S] cluster</name>
        <dbReference type="ChEBI" id="CHEBI:49883"/>
    </cofactor>
</comment>
<comment type="similarity">
    <text evidence="2">Belongs to the FldB/FldC dehydratase alpha/beta subunit family.</text>
</comment>
<dbReference type="GO" id="GO:0051536">
    <property type="term" value="F:iron-sulfur cluster binding"/>
    <property type="evidence" value="ECO:0007669"/>
    <property type="project" value="UniProtKB-KW"/>
</dbReference>
<dbReference type="GO" id="GO:0016836">
    <property type="term" value="F:hydro-lyase activity"/>
    <property type="evidence" value="ECO:0007669"/>
    <property type="project" value="UniProtKB-ARBA"/>
</dbReference>
<keyword evidence="5" id="KW-1185">Reference proteome</keyword>
<evidence type="ECO:0000256" key="2">
    <source>
        <dbReference type="ARBA" id="ARBA00005806"/>
    </source>
</evidence>
<evidence type="ECO:0000313" key="5">
    <source>
        <dbReference type="Proteomes" id="UP000274920"/>
    </source>
</evidence>
<dbReference type="PANTHER" id="PTHR30548:SF2">
    <property type="entry name" value="2-HYDROXYACYL-COA DEHYDRATASE,D-COMPONENT"/>
    <property type="match status" value="1"/>
</dbReference>
<dbReference type="Proteomes" id="UP000274920">
    <property type="component" value="Unassembled WGS sequence"/>
</dbReference>
<evidence type="ECO:0000313" key="4">
    <source>
        <dbReference type="EMBL" id="RRK32891.1"/>
    </source>
</evidence>
<accession>A0A426DJR9</accession>
<gene>
    <name evidence="4" type="ORF">EBB54_17145</name>
</gene>
<organism evidence="4 5">
    <name type="scientific">Schaedlerella arabinosiphila</name>
    <dbReference type="NCBI Taxonomy" id="2044587"/>
    <lineage>
        <taxon>Bacteria</taxon>
        <taxon>Bacillati</taxon>
        <taxon>Bacillota</taxon>
        <taxon>Clostridia</taxon>
        <taxon>Lachnospirales</taxon>
        <taxon>Lachnospiraceae</taxon>
        <taxon>Schaedlerella</taxon>
    </lineage>
</organism>